<evidence type="ECO:0000313" key="1">
    <source>
        <dbReference type="EMBL" id="SJM34152.1"/>
    </source>
</evidence>
<dbReference type="Proteomes" id="UP000245698">
    <property type="component" value="Unassembled WGS sequence"/>
</dbReference>
<name>A0A2P9ASM6_9HYPH</name>
<evidence type="ECO:0000313" key="2">
    <source>
        <dbReference type="Proteomes" id="UP000245698"/>
    </source>
</evidence>
<protein>
    <submittedName>
        <fullName evidence="1">Uncharacterized protein</fullName>
    </submittedName>
</protein>
<keyword evidence="2" id="KW-1185">Reference proteome</keyword>
<proteinExistence type="predicted"/>
<accession>A0A2P9ASM6</accession>
<dbReference type="AlphaFoldDB" id="A0A2P9ASM6"/>
<sequence>MLVAQDSRVIADQGQGDLEGRGGTEALIADPVPIQCFTACSIQDQRAFDLLQRRRLSAHRKTQQPRQKVENQGENEWTVVYLTHLAIAPEAGQERLSEVSCLDFVLNAQDAVNPSKS</sequence>
<reference evidence="2" key="1">
    <citation type="submission" date="2016-12" db="EMBL/GenBank/DDBJ databases">
        <authorList>
            <person name="Brunel B."/>
        </authorList>
    </citation>
    <scope>NUCLEOTIDE SEQUENCE [LARGE SCALE GENOMIC DNA]</scope>
</reference>
<organism evidence="1 2">
    <name type="scientific">Mesorhizobium delmotii</name>
    <dbReference type="NCBI Taxonomy" id="1631247"/>
    <lineage>
        <taxon>Bacteria</taxon>
        <taxon>Pseudomonadati</taxon>
        <taxon>Pseudomonadota</taxon>
        <taxon>Alphaproteobacteria</taxon>
        <taxon>Hyphomicrobiales</taxon>
        <taxon>Phyllobacteriaceae</taxon>
        <taxon>Mesorhizobium</taxon>
    </lineage>
</organism>
<gene>
    <name evidence="1" type="ORF">BQ8482_380335</name>
</gene>
<dbReference type="EMBL" id="FUIG01000046">
    <property type="protein sequence ID" value="SJM34152.1"/>
    <property type="molecule type" value="Genomic_DNA"/>
</dbReference>